<accession>A0A1Y5TTV4</accession>
<sequence length="57" mass="6352">MYGWTRDKFDRKQAEKVDPICDGRLGTGACGILAGTRVATDIGWRPVEAVWPRGTWS</sequence>
<dbReference type="Proteomes" id="UP000193900">
    <property type="component" value="Unassembled WGS sequence"/>
</dbReference>
<reference evidence="1 2" key="1">
    <citation type="submission" date="2017-03" db="EMBL/GenBank/DDBJ databases">
        <authorList>
            <person name="Afonso C.L."/>
            <person name="Miller P.J."/>
            <person name="Scott M.A."/>
            <person name="Spackman E."/>
            <person name="Goraichik I."/>
            <person name="Dimitrov K.M."/>
            <person name="Suarez D.L."/>
            <person name="Swayne D.E."/>
        </authorList>
    </citation>
    <scope>NUCLEOTIDE SEQUENCE [LARGE SCALE GENOMIC DNA]</scope>
    <source>
        <strain evidence="1 2">CECT 7023</strain>
    </source>
</reference>
<evidence type="ECO:0000313" key="2">
    <source>
        <dbReference type="Proteomes" id="UP000193900"/>
    </source>
</evidence>
<proteinExistence type="predicted"/>
<gene>
    <name evidence="1" type="ORF">ROA7023_03417</name>
</gene>
<name>A0A1Y5TTV4_9RHOB</name>
<organism evidence="1 2">
    <name type="scientific">Roseisalinus antarcticus</name>
    <dbReference type="NCBI Taxonomy" id="254357"/>
    <lineage>
        <taxon>Bacteria</taxon>
        <taxon>Pseudomonadati</taxon>
        <taxon>Pseudomonadota</taxon>
        <taxon>Alphaproteobacteria</taxon>
        <taxon>Rhodobacterales</taxon>
        <taxon>Roseobacteraceae</taxon>
        <taxon>Roseisalinus</taxon>
    </lineage>
</organism>
<evidence type="ECO:0000313" key="1">
    <source>
        <dbReference type="EMBL" id="SLN70047.1"/>
    </source>
</evidence>
<dbReference type="EMBL" id="FWFZ01000022">
    <property type="protein sequence ID" value="SLN70047.1"/>
    <property type="molecule type" value="Genomic_DNA"/>
</dbReference>
<protein>
    <submittedName>
        <fullName evidence="1">Uncharacterized protein</fullName>
    </submittedName>
</protein>
<keyword evidence="2" id="KW-1185">Reference proteome</keyword>
<dbReference type="OrthoDB" id="7685535at2"/>
<dbReference type="RefSeq" id="WP_159458562.1">
    <property type="nucleotide sequence ID" value="NZ_FWFZ01000022.1"/>
</dbReference>
<dbReference type="AlphaFoldDB" id="A0A1Y5TTV4"/>